<name>A0ACB8F9W8_9SAUR</name>
<reference evidence="1" key="1">
    <citation type="submission" date="2021-08" db="EMBL/GenBank/DDBJ databases">
        <title>The first chromosome-level gecko genome reveals the dynamic sex chromosomes of Neotropical dwarf geckos (Sphaerodactylidae: Sphaerodactylus).</title>
        <authorList>
            <person name="Pinto B.J."/>
            <person name="Keating S.E."/>
            <person name="Gamble T."/>
        </authorList>
    </citation>
    <scope>NUCLEOTIDE SEQUENCE</scope>
    <source>
        <strain evidence="1">TG3544</strain>
    </source>
</reference>
<dbReference type="EMBL" id="CM037621">
    <property type="protein sequence ID" value="KAH8001926.1"/>
    <property type="molecule type" value="Genomic_DNA"/>
</dbReference>
<keyword evidence="2" id="KW-1185">Reference proteome</keyword>
<protein>
    <submittedName>
        <fullName evidence="1">Uncharacterized protein</fullName>
    </submittedName>
</protein>
<comment type="caution">
    <text evidence="1">The sequence shown here is derived from an EMBL/GenBank/DDBJ whole genome shotgun (WGS) entry which is preliminary data.</text>
</comment>
<sequence>MPFHYEIVCLPGISLRTAAHVQELLRQQQFLEIFLEGTRSRSGKASYARAGLLSVVVDGLYSQAAPDVLIIPVGISYDRIIEGHYNSEQLGKPKKNESLWSVARGVFRMLRKNYGCVRVDFAQPFSLKEYLDALCRETCTYPPFFGANSITSCTTFKAHCVVEEGIEATIPDSRDLTPEPSRRQLIANSWLST</sequence>
<accession>A0ACB8F9W8</accession>
<evidence type="ECO:0000313" key="2">
    <source>
        <dbReference type="Proteomes" id="UP000827872"/>
    </source>
</evidence>
<gene>
    <name evidence="1" type="ORF">K3G42_018551</name>
</gene>
<organism evidence="1 2">
    <name type="scientific">Sphaerodactylus townsendi</name>
    <dbReference type="NCBI Taxonomy" id="933632"/>
    <lineage>
        <taxon>Eukaryota</taxon>
        <taxon>Metazoa</taxon>
        <taxon>Chordata</taxon>
        <taxon>Craniata</taxon>
        <taxon>Vertebrata</taxon>
        <taxon>Euteleostomi</taxon>
        <taxon>Lepidosauria</taxon>
        <taxon>Squamata</taxon>
        <taxon>Bifurcata</taxon>
        <taxon>Gekkota</taxon>
        <taxon>Sphaerodactylidae</taxon>
        <taxon>Sphaerodactylus</taxon>
    </lineage>
</organism>
<evidence type="ECO:0000313" key="1">
    <source>
        <dbReference type="EMBL" id="KAH8001926.1"/>
    </source>
</evidence>
<proteinExistence type="predicted"/>
<dbReference type="Proteomes" id="UP000827872">
    <property type="component" value="Linkage Group LG08"/>
</dbReference>